<dbReference type="EC" id="3.1.-.-" evidence="5"/>
<gene>
    <name evidence="7" type="primary">ruvX</name>
    <name evidence="7" type="ORF">JRV97_04440</name>
</gene>
<keyword evidence="1 5" id="KW-0963">Cytoplasm</keyword>
<evidence type="ECO:0000313" key="7">
    <source>
        <dbReference type="EMBL" id="WGS65803.1"/>
    </source>
</evidence>
<dbReference type="CDD" id="cd16964">
    <property type="entry name" value="YqgF"/>
    <property type="match status" value="1"/>
</dbReference>
<evidence type="ECO:0000256" key="1">
    <source>
        <dbReference type="ARBA" id="ARBA00022490"/>
    </source>
</evidence>
<feature type="domain" description="YqgF/RNase H-like" evidence="6">
    <location>
        <begin position="1"/>
        <end position="97"/>
    </location>
</feature>
<reference evidence="7 8" key="1">
    <citation type="submission" date="2021-02" db="EMBL/GenBank/DDBJ databases">
        <title>Characterization of Marinitoga sp. nov. str. BP5-C20A.</title>
        <authorList>
            <person name="Erauso G."/>
            <person name="Postec A."/>
        </authorList>
    </citation>
    <scope>NUCLEOTIDE SEQUENCE [LARGE SCALE GENOMIC DNA]</scope>
    <source>
        <strain evidence="7 8">BP5-C20A</strain>
    </source>
</reference>
<dbReference type="NCBIfam" id="TIGR00250">
    <property type="entry name" value="RNAse_H_YqgF"/>
    <property type="match status" value="1"/>
</dbReference>
<dbReference type="RefSeq" id="WP_281000585.1">
    <property type="nucleotide sequence ID" value="NZ_CP069362.1"/>
</dbReference>
<dbReference type="EMBL" id="CP069362">
    <property type="protein sequence ID" value="WGS65803.1"/>
    <property type="molecule type" value="Genomic_DNA"/>
</dbReference>
<evidence type="ECO:0000256" key="4">
    <source>
        <dbReference type="ARBA" id="ARBA00022801"/>
    </source>
</evidence>
<keyword evidence="3 5" id="KW-0540">Nuclease</keyword>
<comment type="subcellular location">
    <subcellularLocation>
        <location evidence="5">Cytoplasm</location>
    </subcellularLocation>
</comment>
<proteinExistence type="inferred from homology"/>
<dbReference type="SUPFAM" id="SSF53098">
    <property type="entry name" value="Ribonuclease H-like"/>
    <property type="match status" value="1"/>
</dbReference>
<comment type="function">
    <text evidence="5">Could be a nuclease involved in processing of the 5'-end of pre-16S rRNA.</text>
</comment>
<sequence length="223" mass="26080">MNYIGLDYGLSKTGIAISDSVLKIATIKGTVNTDKILTVLENNIYKKDDIFIVGLPISMSGRYSKQTFETIDFCIKLKEKFKTDIFLIDERLTTQQSYTMTKNFLNAKKAKKTKDQNSALFILQRYLDNPNQGIKLEKRQIYKMENIEYDSILINEIIIKNSNIYNKADIFTKDPYIFWWYFKRNKKSTTLIDDLNSEYDILLTKNNVLNSNIKFKKIRIIGD</sequence>
<keyword evidence="4 5" id="KW-0378">Hydrolase</keyword>
<dbReference type="InterPro" id="IPR005227">
    <property type="entry name" value="YqgF"/>
</dbReference>
<dbReference type="InterPro" id="IPR006641">
    <property type="entry name" value="YqgF/RNaseH-like_dom"/>
</dbReference>
<dbReference type="Proteomes" id="UP001232493">
    <property type="component" value="Chromosome"/>
</dbReference>
<organism evidence="7 8">
    <name type="scientific">Marinitoga aeolica</name>
    <dbReference type="NCBI Taxonomy" id="2809031"/>
    <lineage>
        <taxon>Bacteria</taxon>
        <taxon>Thermotogati</taxon>
        <taxon>Thermotogota</taxon>
        <taxon>Thermotogae</taxon>
        <taxon>Petrotogales</taxon>
        <taxon>Petrotogaceae</taxon>
        <taxon>Marinitoga</taxon>
    </lineage>
</organism>
<dbReference type="HAMAP" id="MF_00651">
    <property type="entry name" value="Nuclease_YqgF"/>
    <property type="match status" value="1"/>
</dbReference>
<evidence type="ECO:0000259" key="6">
    <source>
        <dbReference type="SMART" id="SM00732"/>
    </source>
</evidence>
<evidence type="ECO:0000256" key="5">
    <source>
        <dbReference type="HAMAP-Rule" id="MF_00651"/>
    </source>
</evidence>
<name>A0ABY8PT48_9BACT</name>
<evidence type="ECO:0000256" key="2">
    <source>
        <dbReference type="ARBA" id="ARBA00022517"/>
    </source>
</evidence>
<dbReference type="Gene3D" id="3.30.420.140">
    <property type="entry name" value="YqgF/RNase H-like domain"/>
    <property type="match status" value="1"/>
</dbReference>
<dbReference type="Pfam" id="PF03652">
    <property type="entry name" value="RuvX"/>
    <property type="match status" value="1"/>
</dbReference>
<dbReference type="SMART" id="SM00732">
    <property type="entry name" value="YqgFc"/>
    <property type="match status" value="1"/>
</dbReference>
<dbReference type="PANTHER" id="PTHR33317:SF4">
    <property type="entry name" value="POLYNUCLEOTIDYL TRANSFERASE, RIBONUCLEASE H-LIKE SUPERFAMILY PROTEIN"/>
    <property type="match status" value="1"/>
</dbReference>
<protein>
    <recommendedName>
        <fullName evidence="5">Putative pre-16S rRNA nuclease</fullName>
        <ecNumber evidence="5">3.1.-.-</ecNumber>
    </recommendedName>
</protein>
<dbReference type="PANTHER" id="PTHR33317">
    <property type="entry name" value="POLYNUCLEOTIDYL TRANSFERASE, RIBONUCLEASE H-LIKE SUPERFAMILY PROTEIN"/>
    <property type="match status" value="1"/>
</dbReference>
<keyword evidence="2 5" id="KW-0690">Ribosome biogenesis</keyword>
<evidence type="ECO:0000313" key="8">
    <source>
        <dbReference type="Proteomes" id="UP001232493"/>
    </source>
</evidence>
<evidence type="ECO:0000256" key="3">
    <source>
        <dbReference type="ARBA" id="ARBA00022722"/>
    </source>
</evidence>
<dbReference type="InterPro" id="IPR012337">
    <property type="entry name" value="RNaseH-like_sf"/>
</dbReference>
<dbReference type="InterPro" id="IPR037027">
    <property type="entry name" value="YqgF/RNaseH-like_dom_sf"/>
</dbReference>
<keyword evidence="8" id="KW-1185">Reference proteome</keyword>
<comment type="similarity">
    <text evidence="5">Belongs to the YqgF HJR family.</text>
</comment>
<accession>A0ABY8PT48</accession>